<evidence type="ECO:0000313" key="1">
    <source>
        <dbReference type="EMBL" id="HGT40062.1"/>
    </source>
</evidence>
<protein>
    <submittedName>
        <fullName evidence="1">Uncharacterized protein</fullName>
    </submittedName>
</protein>
<dbReference type="EMBL" id="DSVQ01000016">
    <property type="protein sequence ID" value="HGT40062.1"/>
    <property type="molecule type" value="Genomic_DNA"/>
</dbReference>
<sequence length="266" mass="29982">MPRRIDNPWIAWSLSWVLVGALCAGCAEETAPSLTVKTIAEPLTAEEWDRWERVVKDLGEHPLKDLPGVFPPLPDWQPTRTLAVADLVAAEQRLLDEAWDPRLIAPRLSPHSDLSRRLRREQLTAEQFVGLVLAVGAAMARLQLNGHEPPEETLRRGRKIVDGLKSDRRIFSALEVDERAQILDHAVWLHRLDRIERLRQVPAENLELAQKHAAWLAQVLPACFLVNPLADLADVLGEQGVPFLELPESGSDLRLDWDPREAIIGR</sequence>
<name>A0A7C4LLJ0_9PLAN</name>
<accession>A0A7C4LLJ0</accession>
<reference evidence="1" key="1">
    <citation type="journal article" date="2020" name="mSystems">
        <title>Genome- and Community-Level Interaction Insights into Carbon Utilization and Element Cycling Functions of Hydrothermarchaeota in Hydrothermal Sediment.</title>
        <authorList>
            <person name="Zhou Z."/>
            <person name="Liu Y."/>
            <person name="Xu W."/>
            <person name="Pan J."/>
            <person name="Luo Z.H."/>
            <person name="Li M."/>
        </authorList>
    </citation>
    <scope>NUCLEOTIDE SEQUENCE [LARGE SCALE GENOMIC DNA]</scope>
    <source>
        <strain evidence="1">SpSt-508</strain>
    </source>
</reference>
<organism evidence="1">
    <name type="scientific">Schlesneria paludicola</name>
    <dbReference type="NCBI Taxonomy" id="360056"/>
    <lineage>
        <taxon>Bacteria</taxon>
        <taxon>Pseudomonadati</taxon>
        <taxon>Planctomycetota</taxon>
        <taxon>Planctomycetia</taxon>
        <taxon>Planctomycetales</taxon>
        <taxon>Planctomycetaceae</taxon>
        <taxon>Schlesneria</taxon>
    </lineage>
</organism>
<dbReference type="AlphaFoldDB" id="A0A7C4LLJ0"/>
<comment type="caution">
    <text evidence="1">The sequence shown here is derived from an EMBL/GenBank/DDBJ whole genome shotgun (WGS) entry which is preliminary data.</text>
</comment>
<proteinExistence type="predicted"/>
<gene>
    <name evidence="1" type="ORF">ENS64_12495</name>
</gene>